<dbReference type="Proteomes" id="UP000002482">
    <property type="component" value="Chromosome"/>
</dbReference>
<dbReference type="SUPFAM" id="SSF140731">
    <property type="entry name" value="PA2201 C-terminal domain-like"/>
    <property type="match status" value="1"/>
</dbReference>
<reference evidence="2" key="1">
    <citation type="submission" date="2011-02" db="EMBL/GenBank/DDBJ databases">
        <title>Complete sequence of Acidovorax avenae subsp. avenae ATCC 19860.</title>
        <authorList>
            <consortium name="US DOE Joint Genome Institute"/>
            <person name="Lucas S."/>
            <person name="Copeland A."/>
            <person name="Lapidus A."/>
            <person name="Cheng J.-F."/>
            <person name="Goodwin L."/>
            <person name="Pitluck S."/>
            <person name="Chertkov O."/>
            <person name="Held B."/>
            <person name="Detter J.C."/>
            <person name="Han C."/>
            <person name="Tapia R."/>
            <person name="Land M."/>
            <person name="Hauser L."/>
            <person name="Kyrpides N."/>
            <person name="Ivanova N."/>
            <person name="Ovchinnikova G."/>
            <person name="Pagani I."/>
            <person name="Gordon S."/>
            <person name="Woyke T."/>
        </authorList>
    </citation>
    <scope>NUCLEOTIDE SEQUENCE</scope>
    <source>
        <strain evidence="2">ATCC 19860</strain>
    </source>
</reference>
<gene>
    <name evidence="2" type="ordered locus">Acav_0666</name>
</gene>
<dbReference type="KEGG" id="aaa:Acav_0666"/>
<evidence type="ECO:0000259" key="1">
    <source>
        <dbReference type="Pfam" id="PF08929"/>
    </source>
</evidence>
<dbReference type="InterPro" id="IPR028983">
    <property type="entry name" value="PA2201-like_C"/>
</dbReference>
<dbReference type="Gene3D" id="1.10.3920.10">
    <property type="entry name" value="PA2201 C-terminal domain-like"/>
    <property type="match status" value="1"/>
</dbReference>
<organism evidence="2 3">
    <name type="scientific">Paracidovorax avenae (strain ATCC 19860 / DSM 7227 / CCUG 15838 / JCM 20985 / LMG 2117 / NCPPB 1011)</name>
    <name type="common">Acidovorax avenae</name>
    <dbReference type="NCBI Taxonomy" id="643561"/>
    <lineage>
        <taxon>Bacteria</taxon>
        <taxon>Pseudomonadati</taxon>
        <taxon>Pseudomonadota</taxon>
        <taxon>Betaproteobacteria</taxon>
        <taxon>Burkholderiales</taxon>
        <taxon>Comamonadaceae</taxon>
        <taxon>Paracidovorax</taxon>
    </lineage>
</organism>
<dbReference type="Pfam" id="PF08929">
    <property type="entry name" value="PoNi_C"/>
    <property type="match status" value="1"/>
</dbReference>
<evidence type="ECO:0000313" key="3">
    <source>
        <dbReference type="Proteomes" id="UP000002482"/>
    </source>
</evidence>
<accession>F0Q730</accession>
<dbReference type="AlphaFoldDB" id="F0Q730"/>
<keyword evidence="3" id="KW-1185">Reference proteome</keyword>
<dbReference type="InterPro" id="IPR015025">
    <property type="entry name" value="PoNi_C"/>
</dbReference>
<dbReference type="EMBL" id="CP002521">
    <property type="protein sequence ID" value="ADX44589.1"/>
    <property type="molecule type" value="Genomic_DNA"/>
</dbReference>
<name>F0Q730_PARA1</name>
<dbReference type="RefSeq" id="WP_013593144.1">
    <property type="nucleotide sequence ID" value="NC_015138.1"/>
</dbReference>
<evidence type="ECO:0000313" key="2">
    <source>
        <dbReference type="EMBL" id="ADX44589.1"/>
    </source>
</evidence>
<dbReference type="HOGENOM" id="CLU_071487_1_0_4"/>
<dbReference type="GeneID" id="34237053"/>
<feature type="domain" description="PoNi C-terminal" evidence="1">
    <location>
        <begin position="138"/>
        <end position="243"/>
    </location>
</feature>
<protein>
    <recommendedName>
        <fullName evidence="1">PoNi C-terminal domain-containing protein</fullName>
    </recommendedName>
</protein>
<dbReference type="OrthoDB" id="9179084at2"/>
<proteinExistence type="predicted"/>
<sequence>MRDDKKNSEYFSDCIAVTKKARDERMPVAETFHRVESRPIMSAGMCKDAFQICVLQFSRGDALEEIRPNVWDWVKAKEIHSRIVGAIPPERKSEKIMYQRVTLDKVYDALTMMAFARALHFNLSEMQRLFGAIGYFGEDALIDEAARALGDAKRAVAEACKFPKVYDPLLEVWRSDPAERSAKLLAFSKIWKKKIKPIYWSDSLNGAEGAYFGYWCFDVALAAMALGIEDEKLRDNPYYPKDLVDAAREKKWLAQSCTSYRLAQDHGGLWGCSDA</sequence>